<name>A0A4Z1BA36_9FLAO</name>
<evidence type="ECO:0000313" key="1">
    <source>
        <dbReference type="EMBL" id="TGN21920.1"/>
    </source>
</evidence>
<keyword evidence="2" id="KW-1185">Reference proteome</keyword>
<evidence type="ECO:0008006" key="3">
    <source>
        <dbReference type="Google" id="ProtNLM"/>
    </source>
</evidence>
<dbReference type="PROSITE" id="PS51257">
    <property type="entry name" value="PROKAR_LIPOPROTEIN"/>
    <property type="match status" value="1"/>
</dbReference>
<organism evidence="1 2">
    <name type="scientific">Empedobacter tilapiae</name>
    <dbReference type="NCBI Taxonomy" id="2491114"/>
    <lineage>
        <taxon>Bacteria</taxon>
        <taxon>Pseudomonadati</taxon>
        <taxon>Bacteroidota</taxon>
        <taxon>Flavobacteriia</taxon>
        <taxon>Flavobacteriales</taxon>
        <taxon>Weeksellaceae</taxon>
        <taxon>Empedobacter</taxon>
    </lineage>
</organism>
<protein>
    <recommendedName>
        <fullName evidence="3">Lipoprotein</fullName>
    </recommendedName>
</protein>
<dbReference type="Proteomes" id="UP000297998">
    <property type="component" value="Unassembled WGS sequence"/>
</dbReference>
<evidence type="ECO:0000313" key="2">
    <source>
        <dbReference type="Proteomes" id="UP000297998"/>
    </source>
</evidence>
<sequence>MKYLYLFIFLIFIGCNSKTIISLKSYECSLNISKRDFDKKTIKNEDFDAVILINNHQEELFFTPNIIDLYPIMDDSTYNQEIHKFSLLGNDEIEGIYNEKYWKQIRNNDYSSFGYQKVLLENKTKFDSILNQITCKKIRW</sequence>
<reference evidence="1 2" key="1">
    <citation type="submission" date="2019-03" db="EMBL/GenBank/DDBJ databases">
        <title>Empedobacter tilapiae sp. nov., isolated from an intestine of Nile tilapia Oreochromis niloticus.</title>
        <authorList>
            <person name="Kim Y.-O."/>
            <person name="Yoon J.-H."/>
        </authorList>
    </citation>
    <scope>NUCLEOTIDE SEQUENCE [LARGE SCALE GENOMIC DNA]</scope>
    <source>
        <strain evidence="1 2">MRS2</strain>
    </source>
</reference>
<dbReference type="AlphaFoldDB" id="A0A4Z1BA36"/>
<proteinExistence type="predicted"/>
<dbReference type="OrthoDB" id="1449894at2"/>
<dbReference type="EMBL" id="SRPE01000016">
    <property type="protein sequence ID" value="TGN21920.1"/>
    <property type="molecule type" value="Genomic_DNA"/>
</dbReference>
<gene>
    <name evidence="1" type="ORF">E4J94_16630</name>
</gene>
<dbReference type="RefSeq" id="WP_135836908.1">
    <property type="nucleotide sequence ID" value="NZ_CAUQWU010000028.1"/>
</dbReference>
<accession>A0A4Z1BA36</accession>
<comment type="caution">
    <text evidence="1">The sequence shown here is derived from an EMBL/GenBank/DDBJ whole genome shotgun (WGS) entry which is preliminary data.</text>
</comment>